<evidence type="ECO:0000256" key="1">
    <source>
        <dbReference type="SAM" id="MobiDB-lite"/>
    </source>
</evidence>
<name>A0A3P7JEW5_STRVU</name>
<feature type="compositionally biased region" description="Basic and acidic residues" evidence="1">
    <location>
        <begin position="206"/>
        <end position="222"/>
    </location>
</feature>
<feature type="compositionally biased region" description="Polar residues" evidence="1">
    <location>
        <begin position="223"/>
        <end position="233"/>
    </location>
</feature>
<gene>
    <name evidence="2" type="ORF">SVUK_LOCUS9605</name>
</gene>
<evidence type="ECO:0000313" key="2">
    <source>
        <dbReference type="EMBL" id="VDM74607.1"/>
    </source>
</evidence>
<organism evidence="2 3">
    <name type="scientific">Strongylus vulgaris</name>
    <name type="common">Blood worm</name>
    <dbReference type="NCBI Taxonomy" id="40348"/>
    <lineage>
        <taxon>Eukaryota</taxon>
        <taxon>Metazoa</taxon>
        <taxon>Ecdysozoa</taxon>
        <taxon>Nematoda</taxon>
        <taxon>Chromadorea</taxon>
        <taxon>Rhabditida</taxon>
        <taxon>Rhabditina</taxon>
        <taxon>Rhabditomorpha</taxon>
        <taxon>Strongyloidea</taxon>
        <taxon>Strongylidae</taxon>
        <taxon>Strongylus</taxon>
    </lineage>
</organism>
<protein>
    <submittedName>
        <fullName evidence="2">Uncharacterized protein</fullName>
    </submittedName>
</protein>
<evidence type="ECO:0000313" key="3">
    <source>
        <dbReference type="Proteomes" id="UP000270094"/>
    </source>
</evidence>
<sequence>MNYIIFSRSVPSERQLFTANTSCGVLNMRQFITSGSSCEKVMVTKMMNLGTSVEVLKTYHSCATSHKPWKGRLDQSEANNGEVFAILIIILGIEEFVIRTVPATQSEQPTPEELSKASRLRRSTRERRLAQSDERQKDFEGQLTPVQPPARSARVKSCEQINDERQTTQKARHSGKATTGSLASQEHPPETLLSHRRCASVQPPGNDREGNFEQLDERRQDSAEQSTSVQPPATSGCVRSLDQSDEYNLHSKEQPTSEGPLRAVYLRSTRRRPLNQDEIIDWFPVADSFRGLTAPLEPSRSRRRAKLNQPAERQRNSEGRSMQLPDRCVSDPHQSNKHESQPSSPQRKRQHGPFSLAGACAKGNKIRDLPPPLEQSESKRRGSVNQFLERQTDPGSTPHQCSRLTEADGRAVPNNALRADTEALRRAEETQEERTRRLKI</sequence>
<reference evidence="2 3" key="1">
    <citation type="submission" date="2018-11" db="EMBL/GenBank/DDBJ databases">
        <authorList>
            <consortium name="Pathogen Informatics"/>
        </authorList>
    </citation>
    <scope>NUCLEOTIDE SEQUENCE [LARGE SCALE GENOMIC DNA]</scope>
</reference>
<dbReference type="EMBL" id="UYYB01094546">
    <property type="protein sequence ID" value="VDM74607.1"/>
    <property type="molecule type" value="Genomic_DNA"/>
</dbReference>
<keyword evidence="3" id="KW-1185">Reference proteome</keyword>
<accession>A0A3P7JEW5</accession>
<feature type="compositionally biased region" description="Basic and acidic residues" evidence="1">
    <location>
        <begin position="328"/>
        <end position="340"/>
    </location>
</feature>
<proteinExistence type="predicted"/>
<dbReference type="Proteomes" id="UP000270094">
    <property type="component" value="Unassembled WGS sequence"/>
</dbReference>
<feature type="region of interest" description="Disordered" evidence="1">
    <location>
        <begin position="104"/>
        <end position="239"/>
    </location>
</feature>
<dbReference type="AlphaFoldDB" id="A0A3P7JEW5"/>
<feature type="compositionally biased region" description="Basic and acidic residues" evidence="1">
    <location>
        <begin position="126"/>
        <end position="140"/>
    </location>
</feature>
<feature type="region of interest" description="Disordered" evidence="1">
    <location>
        <begin position="292"/>
        <end position="440"/>
    </location>
</feature>
<feature type="compositionally biased region" description="Polar residues" evidence="1">
    <location>
        <begin position="383"/>
        <end position="403"/>
    </location>
</feature>
<feature type="compositionally biased region" description="Basic and acidic residues" evidence="1">
    <location>
        <begin position="419"/>
        <end position="440"/>
    </location>
</feature>